<evidence type="ECO:0000256" key="3">
    <source>
        <dbReference type="ARBA" id="ARBA00012612"/>
    </source>
</evidence>
<dbReference type="GO" id="GO:0030154">
    <property type="term" value="P:cell differentiation"/>
    <property type="evidence" value="ECO:0007669"/>
    <property type="project" value="UniProtKB-KW"/>
</dbReference>
<dbReference type="EC" id="1.8.1.8" evidence="3"/>
<feature type="region of interest" description="Disordered" evidence="16">
    <location>
        <begin position="1476"/>
        <end position="1528"/>
    </location>
</feature>
<keyword evidence="6" id="KW-0879">Wnt signaling pathway</keyword>
<dbReference type="SUPFAM" id="SSF52833">
    <property type="entry name" value="Thioredoxin-like"/>
    <property type="match status" value="2"/>
</dbReference>
<dbReference type="Proteomes" id="UP001356427">
    <property type="component" value="Unassembled WGS sequence"/>
</dbReference>
<feature type="region of interest" description="Disordered" evidence="16">
    <location>
        <begin position="1356"/>
        <end position="1375"/>
    </location>
</feature>
<dbReference type="GO" id="GO:0016055">
    <property type="term" value="P:Wnt signaling pathway"/>
    <property type="evidence" value="ECO:0007669"/>
    <property type="project" value="UniProtKB-KW"/>
</dbReference>
<dbReference type="GO" id="GO:0005829">
    <property type="term" value="C:cytosol"/>
    <property type="evidence" value="ECO:0007669"/>
    <property type="project" value="UniProtKB-SubCell"/>
</dbReference>
<feature type="region of interest" description="Disordered" evidence="16">
    <location>
        <begin position="797"/>
        <end position="827"/>
    </location>
</feature>
<dbReference type="InterPro" id="IPR045870">
    <property type="entry name" value="TryX_NRX_thioredoxin_dom"/>
</dbReference>
<evidence type="ECO:0000256" key="10">
    <source>
        <dbReference type="ARBA" id="ARBA00023242"/>
    </source>
</evidence>
<feature type="domain" description="Thioredoxin" evidence="17">
    <location>
        <begin position="109"/>
        <end position="309"/>
    </location>
</feature>
<dbReference type="InterPro" id="IPR036249">
    <property type="entry name" value="Thioredoxin-like_sf"/>
</dbReference>
<dbReference type="Pfam" id="PF10344">
    <property type="entry name" value="Hobbit"/>
    <property type="match status" value="1"/>
</dbReference>
<reference evidence="18 19" key="1">
    <citation type="submission" date="2021-04" db="EMBL/GenBank/DDBJ databases">
        <authorList>
            <person name="De Guttry C."/>
            <person name="Zahm M."/>
            <person name="Klopp C."/>
            <person name="Cabau C."/>
            <person name="Louis A."/>
            <person name="Berthelot C."/>
            <person name="Parey E."/>
            <person name="Roest Crollius H."/>
            <person name="Montfort J."/>
            <person name="Robinson-Rechavi M."/>
            <person name="Bucao C."/>
            <person name="Bouchez O."/>
            <person name="Gislard M."/>
            <person name="Lluch J."/>
            <person name="Milhes M."/>
            <person name="Lampietro C."/>
            <person name="Lopez Roques C."/>
            <person name="Donnadieu C."/>
            <person name="Braasch I."/>
            <person name="Desvignes T."/>
            <person name="Postlethwait J."/>
            <person name="Bobe J."/>
            <person name="Wedekind C."/>
            <person name="Guiguen Y."/>
        </authorList>
    </citation>
    <scope>NUCLEOTIDE SEQUENCE [LARGE SCALE GENOMIC DNA]</scope>
    <source>
        <strain evidence="18">Cs_M1</strain>
        <tissue evidence="18">Blood</tissue>
    </source>
</reference>
<evidence type="ECO:0000256" key="2">
    <source>
        <dbReference type="ARBA" id="ARBA00004514"/>
    </source>
</evidence>
<dbReference type="EMBL" id="JAGTTL010000032">
    <property type="protein sequence ID" value="KAK6296697.1"/>
    <property type="molecule type" value="Genomic_DNA"/>
</dbReference>
<evidence type="ECO:0000256" key="15">
    <source>
        <dbReference type="SAM" id="Coils"/>
    </source>
</evidence>
<accession>A0AAN8KSR3</accession>
<dbReference type="PANTHER" id="PTHR15678:SF6">
    <property type="entry name" value="BRIDGE-LIKE LIPID TRANSFER PROTEIN FAMILY MEMBER 2"/>
    <property type="match status" value="1"/>
</dbReference>
<dbReference type="InterPro" id="IPR013766">
    <property type="entry name" value="Thioredoxin_domain"/>
</dbReference>
<evidence type="ECO:0000256" key="11">
    <source>
        <dbReference type="ARBA" id="ARBA00025782"/>
    </source>
</evidence>
<evidence type="ECO:0000256" key="9">
    <source>
        <dbReference type="ARBA" id="ARBA00023027"/>
    </source>
</evidence>
<evidence type="ECO:0000256" key="14">
    <source>
        <dbReference type="ARBA" id="ARBA00047804"/>
    </source>
</evidence>
<comment type="subcellular location">
    <subcellularLocation>
        <location evidence="2">Cytoplasm</location>
        <location evidence="2">Cytosol</location>
    </subcellularLocation>
    <subcellularLocation>
        <location evidence="1">Nucleus</location>
    </subcellularLocation>
</comment>
<evidence type="ECO:0000256" key="5">
    <source>
        <dbReference type="ARBA" id="ARBA00022490"/>
    </source>
</evidence>
<keyword evidence="5" id="KW-0963">Cytoplasm</keyword>
<comment type="catalytic activity">
    <reaction evidence="14">
        <text>[protein]-dithiol + NADP(+) = [protein]-disulfide + NADPH + H(+)</text>
        <dbReference type="Rhea" id="RHEA:18753"/>
        <dbReference type="Rhea" id="RHEA-COMP:10593"/>
        <dbReference type="Rhea" id="RHEA-COMP:10594"/>
        <dbReference type="ChEBI" id="CHEBI:15378"/>
        <dbReference type="ChEBI" id="CHEBI:29950"/>
        <dbReference type="ChEBI" id="CHEBI:50058"/>
        <dbReference type="ChEBI" id="CHEBI:57783"/>
        <dbReference type="ChEBI" id="CHEBI:58349"/>
        <dbReference type="EC" id="1.8.1.8"/>
    </reaction>
</comment>
<evidence type="ECO:0000256" key="4">
    <source>
        <dbReference type="ARBA" id="ARBA00022473"/>
    </source>
</evidence>
<gene>
    <name evidence="18" type="ORF">J4Q44_G00328390</name>
</gene>
<evidence type="ECO:0000256" key="6">
    <source>
        <dbReference type="ARBA" id="ARBA00022687"/>
    </source>
</evidence>
<sequence length="1528" mass="174863">MSEFLVNLLGERLVNSEKAEVDVQALGGKLSLVGLFFGCSLNGPCKQFNASLCEFYNKFKKSSEHKDKLEIVFVSSDQDQKHWQDFLQEMQWPALPFKDRHKKMKLWNKYKVTSIPSLVFVDAATGKVVCRNGLLVVRDDPKGLEFPWGPKPFAEVVAGPLLRNNRQTTDISSLEGHYVGVYFSAHWCPPCRSLTRVLVESFRTVKESGQKFEIVFVSADRSEESFQQYFSEMPWLAVPYSDEARRSRLNRLFGIQGIPTLILLDAEGHMITRQGRVEVLNDPECRLFPWHPRPVLELSESNAVQLHEGPCLVLFVDAEEEGELEPAKELIQPIAEKIMAKYKAKEEETPLLFFVAGEVHVQSVLDQALSASCCAGEANISLYTIVWGPCWDPAWTLIGQVVDLLTKPTVDPSPPLAWWDKSRLLVHGRWIMDIEQANLHQLATEDPYNTTENMHWEWNKVNYEWNPGQFVFKGDMDVNVRTASKYDDICFLHLPNLCMTLDLQWLCHGNPHDHHAVMLCCAENVADVTSGQPHDSFRAFRSENLNLSITMDLNQHCGTEPCQPRILLYSSTLRWMQNFWATWTSISRPICRGKLFHSLRPIRKKLGQHYKQMSYTAAFPQLQVHYWASFAQQRGIQVECSKGHVFTRGAQRLIPQAGTVMRRLISEWNVTQMVSELSLMTVHLMASTWDETADHQINAQVKKTHLLGLSSLSYQRQSNRMEEEVNPKDEANAPYTHKLCLVDLRASWTTTNRNIAFGLYDGYKKAAVLKRNLSTEALKGLRIDTTLQAAKKLKRSLSNYSGGPSIAPSTPTMPSTSRPEKSQHEGTSMLQKLIEETDKFVVFSEEDSGVSDQLCGIAACQTDDVYNRNWFIELVNCQMMLRGTETAGCVLVSAAKAQLLQCEHHPAWYSDTLKQKTTWTCLLDGMQYFATMEPNPSEQEDWQLWLEVKNIEERRQRHLDSVLELMESGQAVGGMVSTTTDWNQPAQVNDTQQVQRIISRCSCRMYYIGYSHDIDPELATQIKPPEVRRNEKEDLLKKQAGAVDTFTLIHHDLEISTNPVQYAMILDIVNNLLLHVEPKRKEHSEKKQRVRFQLEISSNPEEQRSSILHLQEAVRQHVAQIRRLEKQIYSNIRAQPEELRGDELSEINVRLQNQLNQEKTDMQMKSEELNILIRCFKDFQLQRANKLELRKPPEDVSVVRRTEICFAQARWCLTEEDGQLGIAELELQRFMYSKLNKSDDTAEHLLELGWFTMNNLLPNAAYKVVLRPQSPCQSGRQFGLRIFSKVRPPVGGISVKEHFEVNVVPLTIQLMYQFFKRMMGFFFPGRNVEEEEVADEEDKSRMVTTGMPVTKPRQLSEDTMGVMGPSKGVTQGLNRTSGVRRSFRKAVEHPVDDIDKMKERAAMNNSFIYIKIPQVPLCVSYKAEKNSVDWKDLNLVLPCLEYHNNTWTWLDFAMAVKRDSRKALVAQMIKEKLRLKPASGSDSRGKAFEGKSDTSMQQQEGDEKARLLIGLSSSDKSSSKKGIFSRRK</sequence>
<keyword evidence="9" id="KW-0520">NAD</keyword>
<evidence type="ECO:0000256" key="1">
    <source>
        <dbReference type="ARBA" id="ARBA00004123"/>
    </source>
</evidence>
<dbReference type="InterPro" id="IPR012336">
    <property type="entry name" value="Thioredoxin-like_fold"/>
</dbReference>
<evidence type="ECO:0000313" key="18">
    <source>
        <dbReference type="EMBL" id="KAK6296697.1"/>
    </source>
</evidence>
<evidence type="ECO:0000259" key="17">
    <source>
        <dbReference type="PROSITE" id="PS51352"/>
    </source>
</evidence>
<evidence type="ECO:0000256" key="16">
    <source>
        <dbReference type="SAM" id="MobiDB-lite"/>
    </source>
</evidence>
<dbReference type="CDD" id="cd03009">
    <property type="entry name" value="TryX_like_TryX_NRX"/>
    <property type="match status" value="1"/>
</dbReference>
<evidence type="ECO:0000256" key="8">
    <source>
        <dbReference type="ARBA" id="ARBA00023002"/>
    </source>
</evidence>
<comment type="similarity">
    <text evidence="11">Belongs to the nucleoredoxin family.</text>
</comment>
<evidence type="ECO:0000256" key="12">
    <source>
        <dbReference type="ARBA" id="ARBA00026178"/>
    </source>
</evidence>
<comment type="caution">
    <text evidence="18">The sequence shown here is derived from an EMBL/GenBank/DDBJ whole genome shotgun (WGS) entry which is preliminary data.</text>
</comment>
<dbReference type="InterPro" id="IPR045167">
    <property type="entry name" value="Hobbit"/>
</dbReference>
<dbReference type="PROSITE" id="PS51352">
    <property type="entry name" value="THIOREDOXIN_2"/>
    <property type="match status" value="1"/>
</dbReference>
<dbReference type="Gene3D" id="3.40.30.10">
    <property type="entry name" value="Glutaredoxin"/>
    <property type="match status" value="2"/>
</dbReference>
<feature type="compositionally biased region" description="Basic and acidic residues" evidence="16">
    <location>
        <begin position="1483"/>
        <end position="1492"/>
    </location>
</feature>
<keyword evidence="8" id="KW-0560">Oxidoreductase</keyword>
<feature type="coiled-coil region" evidence="15">
    <location>
        <begin position="1107"/>
        <end position="1168"/>
    </location>
</feature>
<keyword evidence="15" id="KW-0175">Coiled coil</keyword>
<evidence type="ECO:0000313" key="19">
    <source>
        <dbReference type="Proteomes" id="UP001356427"/>
    </source>
</evidence>
<protein>
    <recommendedName>
        <fullName evidence="12">Nucleoredoxin</fullName>
        <ecNumber evidence="3">1.8.1.8</ecNumber>
    </recommendedName>
</protein>
<dbReference type="FunFam" id="3.40.30.10:FF:000062">
    <property type="entry name" value="Nucleoredoxin"/>
    <property type="match status" value="1"/>
</dbReference>
<evidence type="ECO:0000256" key="13">
    <source>
        <dbReference type="ARBA" id="ARBA00047388"/>
    </source>
</evidence>
<name>A0AAN8KSR3_9TELE</name>
<dbReference type="FunFam" id="3.40.30.10:FF:000210">
    <property type="entry name" value="nucleoredoxin"/>
    <property type="match status" value="1"/>
</dbReference>
<keyword evidence="19" id="KW-1185">Reference proteome</keyword>
<dbReference type="SMART" id="SM01214">
    <property type="entry name" value="Fmp27_GFWDK"/>
    <property type="match status" value="1"/>
</dbReference>
<dbReference type="GO" id="GO:0005634">
    <property type="term" value="C:nucleus"/>
    <property type="evidence" value="ECO:0007669"/>
    <property type="project" value="UniProtKB-SubCell"/>
</dbReference>
<proteinExistence type="inferred from homology"/>
<keyword evidence="7" id="KW-0221">Differentiation</keyword>
<keyword evidence="10" id="KW-0539">Nucleus</keyword>
<feature type="compositionally biased region" description="Low complexity" evidence="16">
    <location>
        <begin position="804"/>
        <end position="817"/>
    </location>
</feature>
<dbReference type="GO" id="GO:0004791">
    <property type="term" value="F:thioredoxin-disulfide reductase (NADPH) activity"/>
    <property type="evidence" value="ECO:0007669"/>
    <property type="project" value="InterPro"/>
</dbReference>
<organism evidence="18 19">
    <name type="scientific">Coregonus suidteri</name>
    <dbReference type="NCBI Taxonomy" id="861788"/>
    <lineage>
        <taxon>Eukaryota</taxon>
        <taxon>Metazoa</taxon>
        <taxon>Chordata</taxon>
        <taxon>Craniata</taxon>
        <taxon>Vertebrata</taxon>
        <taxon>Euteleostomi</taxon>
        <taxon>Actinopterygii</taxon>
        <taxon>Neopterygii</taxon>
        <taxon>Teleostei</taxon>
        <taxon>Protacanthopterygii</taxon>
        <taxon>Salmoniformes</taxon>
        <taxon>Salmonidae</taxon>
        <taxon>Coregoninae</taxon>
        <taxon>Coregonus</taxon>
    </lineage>
</organism>
<dbReference type="Pfam" id="PF13905">
    <property type="entry name" value="Thioredoxin_8"/>
    <property type="match status" value="2"/>
</dbReference>
<comment type="catalytic activity">
    <reaction evidence="13">
        <text>[protein]-dithiol + NAD(+) = [protein]-disulfide + NADH + H(+)</text>
        <dbReference type="Rhea" id="RHEA:18749"/>
        <dbReference type="Rhea" id="RHEA-COMP:10593"/>
        <dbReference type="Rhea" id="RHEA-COMP:10594"/>
        <dbReference type="ChEBI" id="CHEBI:15378"/>
        <dbReference type="ChEBI" id="CHEBI:29950"/>
        <dbReference type="ChEBI" id="CHEBI:50058"/>
        <dbReference type="ChEBI" id="CHEBI:57540"/>
        <dbReference type="ChEBI" id="CHEBI:57945"/>
        <dbReference type="EC" id="1.8.1.8"/>
    </reaction>
</comment>
<evidence type="ECO:0000256" key="7">
    <source>
        <dbReference type="ARBA" id="ARBA00022782"/>
    </source>
</evidence>
<keyword evidence="4" id="KW-0217">Developmental protein</keyword>
<dbReference type="PANTHER" id="PTHR15678">
    <property type="entry name" value="ANTIGEN MLAA-22-RELATED"/>
    <property type="match status" value="1"/>
</dbReference>
<dbReference type="InterPro" id="IPR019441">
    <property type="entry name" value="FMP27/BLTP2/Hobbit_GFWDK_RBG"/>
</dbReference>